<comment type="subcellular location">
    <subcellularLocation>
        <location evidence="1">Endomembrane system</location>
    </subcellularLocation>
</comment>
<dbReference type="InterPro" id="IPR001392">
    <property type="entry name" value="Clathrin_mu"/>
</dbReference>
<comment type="caution">
    <text evidence="8">The sequence shown here is derived from an EMBL/GenBank/DDBJ whole genome shotgun (WGS) entry which is preliminary data.</text>
</comment>
<dbReference type="GO" id="GO:0016192">
    <property type="term" value="P:vesicle-mediated transport"/>
    <property type="evidence" value="ECO:0007669"/>
    <property type="project" value="InterPro"/>
</dbReference>
<dbReference type="CDD" id="cd09253">
    <property type="entry name" value="AP-4_Mu4_Cterm"/>
    <property type="match status" value="1"/>
</dbReference>
<dbReference type="InterPro" id="IPR028565">
    <property type="entry name" value="MHD"/>
</dbReference>
<dbReference type="Gene3D" id="3.30.450.60">
    <property type="match status" value="1"/>
</dbReference>
<accession>W7TQB8</accession>
<evidence type="ECO:0000313" key="9">
    <source>
        <dbReference type="Proteomes" id="UP000019335"/>
    </source>
</evidence>
<dbReference type="CDD" id="cd14838">
    <property type="entry name" value="AP4_Mu_N"/>
    <property type="match status" value="1"/>
</dbReference>
<dbReference type="PROSITE" id="PS51072">
    <property type="entry name" value="MHD"/>
    <property type="match status" value="1"/>
</dbReference>
<dbReference type="Gene3D" id="2.60.40.1170">
    <property type="entry name" value="Mu homology domain, subdomain B"/>
    <property type="match status" value="2"/>
</dbReference>
<keyword evidence="2 5" id="KW-0813">Transport</keyword>
<dbReference type="InterPro" id="IPR011012">
    <property type="entry name" value="Longin-like_dom_sf"/>
</dbReference>
<feature type="region of interest" description="Disordered" evidence="6">
    <location>
        <begin position="396"/>
        <end position="427"/>
    </location>
</feature>
<name>W7TQB8_9STRA</name>
<protein>
    <submittedName>
        <fullName evidence="8">Ap-4 complex subunit mu</fullName>
    </submittedName>
</protein>
<evidence type="ECO:0000313" key="8">
    <source>
        <dbReference type="EMBL" id="EWM28257.1"/>
    </source>
</evidence>
<dbReference type="OrthoDB" id="10259133at2759"/>
<dbReference type="AlphaFoldDB" id="W7TQB8"/>
<evidence type="ECO:0000256" key="2">
    <source>
        <dbReference type="ARBA" id="ARBA00022448"/>
    </source>
</evidence>
<evidence type="ECO:0000259" key="7">
    <source>
        <dbReference type="PROSITE" id="PS51072"/>
    </source>
</evidence>
<dbReference type="GO" id="GO:0030131">
    <property type="term" value="C:clathrin adaptor complex"/>
    <property type="evidence" value="ECO:0007669"/>
    <property type="project" value="UniProtKB-UniRule"/>
</dbReference>
<keyword evidence="9" id="KW-1185">Reference proteome</keyword>
<gene>
    <name evidence="8" type="primary">CPC17</name>
    <name evidence="8" type="ORF">Naga_100004g154</name>
</gene>
<dbReference type="Pfam" id="PF00928">
    <property type="entry name" value="Adap_comp_sub"/>
    <property type="match status" value="1"/>
</dbReference>
<keyword evidence="3 5" id="KW-0653">Protein transport</keyword>
<dbReference type="GO" id="GO:0006886">
    <property type="term" value="P:intracellular protein transport"/>
    <property type="evidence" value="ECO:0007669"/>
    <property type="project" value="UniProtKB-UniRule"/>
</dbReference>
<dbReference type="SUPFAM" id="SSF49447">
    <property type="entry name" value="Second domain of Mu2 adaptin subunit (ap50) of ap2 adaptor"/>
    <property type="match status" value="1"/>
</dbReference>
<dbReference type="FunFam" id="3.30.450.60:FF:000002">
    <property type="entry name" value="AP-2 complex subunit mu, putative"/>
    <property type="match status" value="1"/>
</dbReference>
<evidence type="ECO:0000256" key="5">
    <source>
        <dbReference type="PIRNR" id="PIRNR005992"/>
    </source>
</evidence>
<dbReference type="PANTHER" id="PTHR10529">
    <property type="entry name" value="AP COMPLEX SUBUNIT MU"/>
    <property type="match status" value="1"/>
</dbReference>
<keyword evidence="4" id="KW-0472">Membrane</keyword>
<dbReference type="InterPro" id="IPR050431">
    <property type="entry name" value="Adaptor_comp_med_subunit"/>
</dbReference>
<evidence type="ECO:0000256" key="4">
    <source>
        <dbReference type="ARBA" id="ARBA00023136"/>
    </source>
</evidence>
<dbReference type="GO" id="GO:0012505">
    <property type="term" value="C:endomembrane system"/>
    <property type="evidence" value="ECO:0007669"/>
    <property type="project" value="UniProtKB-SubCell"/>
</dbReference>
<evidence type="ECO:0000256" key="6">
    <source>
        <dbReference type="SAM" id="MobiDB-lite"/>
    </source>
</evidence>
<dbReference type="EMBL" id="AZIL01000352">
    <property type="protein sequence ID" value="EWM28257.1"/>
    <property type="molecule type" value="Genomic_DNA"/>
</dbReference>
<organism evidence="8 9">
    <name type="scientific">Nannochloropsis gaditana</name>
    <dbReference type="NCBI Taxonomy" id="72520"/>
    <lineage>
        <taxon>Eukaryota</taxon>
        <taxon>Sar</taxon>
        <taxon>Stramenopiles</taxon>
        <taxon>Ochrophyta</taxon>
        <taxon>Eustigmatophyceae</taxon>
        <taxon>Eustigmatales</taxon>
        <taxon>Monodopsidaceae</taxon>
        <taxon>Nannochloropsis</taxon>
    </lineage>
</organism>
<evidence type="ECO:0000256" key="3">
    <source>
        <dbReference type="ARBA" id="ARBA00022927"/>
    </source>
</evidence>
<dbReference type="SUPFAM" id="SSF64356">
    <property type="entry name" value="SNARE-like"/>
    <property type="match status" value="1"/>
</dbReference>
<dbReference type="PIRSF" id="PIRSF005992">
    <property type="entry name" value="Clathrin_mu"/>
    <property type="match status" value="1"/>
</dbReference>
<dbReference type="Proteomes" id="UP000019335">
    <property type="component" value="Chromosome 5"/>
</dbReference>
<reference evidence="8 9" key="1">
    <citation type="journal article" date="2014" name="Mol. Plant">
        <title>Chromosome Scale Genome Assembly and Transcriptome Profiling of Nannochloropsis gaditana in Nitrogen Depletion.</title>
        <authorList>
            <person name="Corteggiani Carpinelli E."/>
            <person name="Telatin A."/>
            <person name="Vitulo N."/>
            <person name="Forcato C."/>
            <person name="D'Angelo M."/>
            <person name="Schiavon R."/>
            <person name="Vezzi A."/>
            <person name="Giacometti G.M."/>
            <person name="Morosinotto T."/>
            <person name="Valle G."/>
        </authorList>
    </citation>
    <scope>NUCLEOTIDE SEQUENCE [LARGE SCALE GENOMIC DNA]</scope>
    <source>
        <strain evidence="8 9">B-31</strain>
    </source>
</reference>
<dbReference type="PRINTS" id="PR00314">
    <property type="entry name" value="CLATHRINADPT"/>
</dbReference>
<feature type="domain" description="MHD" evidence="7">
    <location>
        <begin position="180"/>
        <end position="483"/>
    </location>
</feature>
<evidence type="ECO:0000256" key="1">
    <source>
        <dbReference type="ARBA" id="ARBA00004308"/>
    </source>
</evidence>
<proteinExistence type="inferred from homology"/>
<feature type="compositionally biased region" description="Low complexity" evidence="6">
    <location>
        <begin position="396"/>
        <end position="419"/>
    </location>
</feature>
<comment type="similarity">
    <text evidence="5">Belongs to the adaptor complexes medium subunit family.</text>
</comment>
<dbReference type="InterPro" id="IPR036168">
    <property type="entry name" value="AP2_Mu_C_sf"/>
</dbReference>
<sequence>MSGAMSSFFILSPRGDTIISRDFRGDSLPNAAEILFRKVKFWDKGDAPPVFHLDGLNFVYVRKNGLLFGATTRFNVSPSTTVELLNRMAKVFKDYCGVLSEESIRKNFILVYELLDEMMDFGYAQATSTESLKNHVYNEPIVVESAKSNLRMPKINSKTTPSTAVHKPITISAQSGGKQKNEIFVDILERLNVLFSGSGYIINSTIDGCIQMKSYLSGNPELKLALNSDLVIGKGGGGYGAVVLDDCNFHECVRLDEFESSRTLSFFPPDGEFILLNYRITGEFRAPFRIFPTVDEVSPYKVEMTLMIRADIPESNYGANVQVRVPMPRSAIAVTTEIARGGGAGLASGALATSGQTSEYNASEKRVVWNIKKFPGATEQTLSIKITLAGGGVGGSSTSSSGGSLVNSASTGSMSAGGTAPPPGQLIGSARKEIGPVSMSFEIPMYNVSNLQVRYLRISEQQKSYNPYRWVRYVTQASSFVCRVGTGSER</sequence>